<dbReference type="AlphaFoldDB" id="A0A8E2E783"/>
<feature type="compositionally biased region" description="Basic and acidic residues" evidence="1">
    <location>
        <begin position="12"/>
        <end position="55"/>
    </location>
</feature>
<reference evidence="2 3" key="1">
    <citation type="journal article" date="2016" name="Nat. Commun.">
        <title>Ectomycorrhizal ecology is imprinted in the genome of the dominant symbiotic fungus Cenococcum geophilum.</title>
        <authorList>
            <consortium name="DOE Joint Genome Institute"/>
            <person name="Peter M."/>
            <person name="Kohler A."/>
            <person name="Ohm R.A."/>
            <person name="Kuo A."/>
            <person name="Krutzmann J."/>
            <person name="Morin E."/>
            <person name="Arend M."/>
            <person name="Barry K.W."/>
            <person name="Binder M."/>
            <person name="Choi C."/>
            <person name="Clum A."/>
            <person name="Copeland A."/>
            <person name="Grisel N."/>
            <person name="Haridas S."/>
            <person name="Kipfer T."/>
            <person name="LaButti K."/>
            <person name="Lindquist E."/>
            <person name="Lipzen A."/>
            <person name="Maire R."/>
            <person name="Meier B."/>
            <person name="Mihaltcheva S."/>
            <person name="Molinier V."/>
            <person name="Murat C."/>
            <person name="Poggeler S."/>
            <person name="Quandt C.A."/>
            <person name="Sperisen C."/>
            <person name="Tritt A."/>
            <person name="Tisserant E."/>
            <person name="Crous P.W."/>
            <person name="Henrissat B."/>
            <person name="Nehls U."/>
            <person name="Egli S."/>
            <person name="Spatafora J.W."/>
            <person name="Grigoriev I.V."/>
            <person name="Martin F.M."/>
        </authorList>
    </citation>
    <scope>NUCLEOTIDE SEQUENCE [LARGE SCALE GENOMIC DNA]</scope>
    <source>
        <strain evidence="2 3">CBS 459.81</strain>
    </source>
</reference>
<accession>A0A8E2E783</accession>
<gene>
    <name evidence="2" type="ORF">K432DRAFT_427263</name>
</gene>
<organism evidence="2 3">
    <name type="scientific">Lepidopterella palustris CBS 459.81</name>
    <dbReference type="NCBI Taxonomy" id="1314670"/>
    <lineage>
        <taxon>Eukaryota</taxon>
        <taxon>Fungi</taxon>
        <taxon>Dikarya</taxon>
        <taxon>Ascomycota</taxon>
        <taxon>Pezizomycotina</taxon>
        <taxon>Dothideomycetes</taxon>
        <taxon>Pleosporomycetidae</taxon>
        <taxon>Mytilinidiales</taxon>
        <taxon>Argynnaceae</taxon>
        <taxon>Lepidopterella</taxon>
    </lineage>
</organism>
<keyword evidence="3" id="KW-1185">Reference proteome</keyword>
<evidence type="ECO:0000313" key="3">
    <source>
        <dbReference type="Proteomes" id="UP000250266"/>
    </source>
</evidence>
<evidence type="ECO:0000256" key="1">
    <source>
        <dbReference type="SAM" id="MobiDB-lite"/>
    </source>
</evidence>
<feature type="region of interest" description="Disordered" evidence="1">
    <location>
        <begin position="1"/>
        <end position="60"/>
    </location>
</feature>
<name>A0A8E2E783_9PEZI</name>
<dbReference type="EMBL" id="KV745058">
    <property type="protein sequence ID" value="OCK78448.1"/>
    <property type="molecule type" value="Genomic_DNA"/>
</dbReference>
<protein>
    <submittedName>
        <fullName evidence="2">Uncharacterized protein</fullName>
    </submittedName>
</protein>
<dbReference type="OrthoDB" id="2156052at2759"/>
<proteinExistence type="predicted"/>
<sequence>MAQQSPNYKQLFLEERRRREEAERAQEEARRAQEEAERAQEEERRRRERAEEKTRKTTLPEFLDACHTHLYSGLTVQTDRTLSTHGDPANANNKMRPERIVAWEDFPAQQEAI</sequence>
<dbReference type="Proteomes" id="UP000250266">
    <property type="component" value="Unassembled WGS sequence"/>
</dbReference>
<evidence type="ECO:0000313" key="2">
    <source>
        <dbReference type="EMBL" id="OCK78448.1"/>
    </source>
</evidence>